<evidence type="ECO:0000313" key="2">
    <source>
        <dbReference type="EMBL" id="QNS15993.1"/>
    </source>
</evidence>
<dbReference type="SMART" id="SM00530">
    <property type="entry name" value="HTH_XRE"/>
    <property type="match status" value="1"/>
</dbReference>
<evidence type="ECO:0000313" key="3">
    <source>
        <dbReference type="Proteomes" id="UP000576260"/>
    </source>
</evidence>
<dbReference type="InterPro" id="IPR010982">
    <property type="entry name" value="Lambda_DNA-bd_dom_sf"/>
</dbReference>
<accession>A0A7H1C4T8</accession>
<protein>
    <submittedName>
        <fullName evidence="2">Helix-turn-helix transcriptional regulator</fullName>
    </submittedName>
</protein>
<dbReference type="GO" id="GO:0003677">
    <property type="term" value="F:DNA binding"/>
    <property type="evidence" value="ECO:0007669"/>
    <property type="project" value="InterPro"/>
</dbReference>
<dbReference type="Pfam" id="PF01381">
    <property type="entry name" value="HTH_3"/>
    <property type="match status" value="1"/>
</dbReference>
<dbReference type="CDD" id="cd00093">
    <property type="entry name" value="HTH_XRE"/>
    <property type="match status" value="1"/>
</dbReference>
<dbReference type="KEGG" id="mbos:ICJ55_04515"/>
<name>A0A7H1C4T8_9PAST</name>
<dbReference type="RefSeq" id="WP_188157489.1">
    <property type="nucleotide sequence ID" value="NZ_CP061280.1"/>
</dbReference>
<dbReference type="EMBL" id="CP061280">
    <property type="protein sequence ID" value="QNS15993.1"/>
    <property type="molecule type" value="Genomic_DNA"/>
</dbReference>
<proteinExistence type="predicted"/>
<dbReference type="Gene3D" id="1.10.260.40">
    <property type="entry name" value="lambda repressor-like DNA-binding domains"/>
    <property type="match status" value="1"/>
</dbReference>
<dbReference type="SUPFAM" id="SSF47413">
    <property type="entry name" value="lambda repressor-like DNA-binding domains"/>
    <property type="match status" value="1"/>
</dbReference>
<sequence>MTRDLDLEVIPFNTVLEQAMQNAQFKEEFDELRVQRELAQMLKQARLDKNLTQAQVAELSGINVKNISRLERGIISPKYATVVRYLNALGGSFQYVPNLG</sequence>
<dbReference type="PROSITE" id="PS50943">
    <property type="entry name" value="HTH_CROC1"/>
    <property type="match status" value="1"/>
</dbReference>
<dbReference type="AlphaFoldDB" id="A0A7H1C4T8"/>
<organism evidence="2 3">
    <name type="scientific">Mannheimia bovis</name>
    <dbReference type="NCBI Taxonomy" id="2770636"/>
    <lineage>
        <taxon>Bacteria</taxon>
        <taxon>Pseudomonadati</taxon>
        <taxon>Pseudomonadota</taxon>
        <taxon>Gammaproteobacteria</taxon>
        <taxon>Pasteurellales</taxon>
        <taxon>Pasteurellaceae</taxon>
        <taxon>Mannheimia</taxon>
    </lineage>
</organism>
<dbReference type="InterPro" id="IPR001387">
    <property type="entry name" value="Cro/C1-type_HTH"/>
</dbReference>
<feature type="domain" description="HTH cro/C1-type" evidence="1">
    <location>
        <begin position="42"/>
        <end position="96"/>
    </location>
</feature>
<reference evidence="2 3" key="1">
    <citation type="submission" date="2020-09" db="EMBL/GenBank/DDBJ databases">
        <title>Mannheimia bovis sp.nov., isolated from a cow.</title>
        <authorList>
            <person name="Li F."/>
        </authorList>
    </citation>
    <scope>NUCLEOTIDE SEQUENCE [LARGE SCALE GENOMIC DNA]</scope>
    <source>
        <strain evidence="2 3">ZY190616</strain>
    </source>
</reference>
<gene>
    <name evidence="2" type="ORF">ICJ55_04515</name>
</gene>
<keyword evidence="3" id="KW-1185">Reference proteome</keyword>
<evidence type="ECO:0000259" key="1">
    <source>
        <dbReference type="PROSITE" id="PS50943"/>
    </source>
</evidence>
<dbReference type="Proteomes" id="UP000576260">
    <property type="component" value="Chromosome"/>
</dbReference>